<dbReference type="PANTHER" id="PTHR43968:SF6">
    <property type="entry name" value="GLUTATHIONE S-TRANSFERASE OMEGA"/>
    <property type="match status" value="1"/>
</dbReference>
<dbReference type="InterPro" id="IPR040079">
    <property type="entry name" value="Glutathione_S-Trfase"/>
</dbReference>
<name>A0A8H6SM95_9AGAR</name>
<dbReference type="SUPFAM" id="SSF47616">
    <property type="entry name" value="GST C-terminal domain-like"/>
    <property type="match status" value="1"/>
</dbReference>
<dbReference type="Gene3D" id="1.20.1050.10">
    <property type="match status" value="1"/>
</dbReference>
<dbReference type="OrthoDB" id="4951845at2759"/>
<dbReference type="Gene3D" id="3.40.30.10">
    <property type="entry name" value="Glutaredoxin"/>
    <property type="match status" value="1"/>
</dbReference>
<dbReference type="Pfam" id="PF13409">
    <property type="entry name" value="GST_N_2"/>
    <property type="match status" value="1"/>
</dbReference>
<gene>
    <name evidence="3" type="ORF">MIND_00766300</name>
</gene>
<protein>
    <submittedName>
        <fullName evidence="3">Glutathione transferase</fullName>
    </submittedName>
</protein>
<dbReference type="SFLD" id="SFLDS00019">
    <property type="entry name" value="Glutathione_Transferase_(cytos"/>
    <property type="match status" value="1"/>
</dbReference>
<dbReference type="PANTHER" id="PTHR43968">
    <property type="match status" value="1"/>
</dbReference>
<dbReference type="InterPro" id="IPR010987">
    <property type="entry name" value="Glutathione-S-Trfase_C-like"/>
</dbReference>
<keyword evidence="3" id="KW-0808">Transferase</keyword>
<evidence type="ECO:0000259" key="1">
    <source>
        <dbReference type="PROSITE" id="PS50404"/>
    </source>
</evidence>
<dbReference type="InterPro" id="IPR036282">
    <property type="entry name" value="Glutathione-S-Trfase_C_sf"/>
</dbReference>
<evidence type="ECO:0000313" key="4">
    <source>
        <dbReference type="Proteomes" id="UP000636479"/>
    </source>
</evidence>
<keyword evidence="4" id="KW-1185">Reference proteome</keyword>
<dbReference type="CDD" id="cd00570">
    <property type="entry name" value="GST_N_family"/>
    <property type="match status" value="1"/>
</dbReference>
<sequence length="297" mass="33451">MSTQKKFHCACTGLALETAQSHSAAQDITLFASCFSPFAQRVWTAMEYLGIPYQYCRNLLAWINSSYHLTLDEVDMRKRSDLLEISPKGLVPALKLNDHTPVRGLHESTVILEFLEELACQSNGLSLLPKDPYARALVRLQCDHINQIIVPSFYRFLQLAQDESAQVTAAQDFRQALETLIGLLERAENDALCEGDTEMGEPTGLGLWNNCGAMNLTDVMVAPYLFRATNVLKYYRAFQLPEGVKFKAWTTRLLEHPAFKVTCSTEQLYLDSYERYAFNRPNISQVGNAINSGKPLP</sequence>
<organism evidence="3 4">
    <name type="scientific">Mycena indigotica</name>
    <dbReference type="NCBI Taxonomy" id="2126181"/>
    <lineage>
        <taxon>Eukaryota</taxon>
        <taxon>Fungi</taxon>
        <taxon>Dikarya</taxon>
        <taxon>Basidiomycota</taxon>
        <taxon>Agaricomycotina</taxon>
        <taxon>Agaricomycetes</taxon>
        <taxon>Agaricomycetidae</taxon>
        <taxon>Agaricales</taxon>
        <taxon>Marasmiineae</taxon>
        <taxon>Mycenaceae</taxon>
        <taxon>Mycena</taxon>
    </lineage>
</organism>
<dbReference type="PROSITE" id="PS50404">
    <property type="entry name" value="GST_NTER"/>
    <property type="match status" value="1"/>
</dbReference>
<dbReference type="GeneID" id="59346873"/>
<proteinExistence type="predicted"/>
<dbReference type="GO" id="GO:0005737">
    <property type="term" value="C:cytoplasm"/>
    <property type="evidence" value="ECO:0007669"/>
    <property type="project" value="TreeGrafter"/>
</dbReference>
<feature type="domain" description="GST N-terminal" evidence="1">
    <location>
        <begin position="26"/>
        <end position="123"/>
    </location>
</feature>
<dbReference type="InterPro" id="IPR050983">
    <property type="entry name" value="GST_Omega/HSP26"/>
</dbReference>
<dbReference type="SUPFAM" id="SSF52833">
    <property type="entry name" value="Thioredoxin-like"/>
    <property type="match status" value="1"/>
</dbReference>
<comment type="caution">
    <text evidence="3">The sequence shown here is derived from an EMBL/GenBank/DDBJ whole genome shotgun (WGS) entry which is preliminary data.</text>
</comment>
<dbReference type="PROSITE" id="PS50405">
    <property type="entry name" value="GST_CTER"/>
    <property type="match status" value="1"/>
</dbReference>
<dbReference type="GO" id="GO:0016740">
    <property type="term" value="F:transferase activity"/>
    <property type="evidence" value="ECO:0007669"/>
    <property type="project" value="UniProtKB-KW"/>
</dbReference>
<reference evidence="3" key="1">
    <citation type="submission" date="2020-05" db="EMBL/GenBank/DDBJ databases">
        <title>Mycena genomes resolve the evolution of fungal bioluminescence.</title>
        <authorList>
            <person name="Tsai I.J."/>
        </authorList>
    </citation>
    <scope>NUCLEOTIDE SEQUENCE</scope>
    <source>
        <strain evidence="3">171206Taipei</strain>
    </source>
</reference>
<dbReference type="RefSeq" id="XP_037220001.1">
    <property type="nucleotide sequence ID" value="XM_037364357.1"/>
</dbReference>
<dbReference type="AlphaFoldDB" id="A0A8H6SM95"/>
<dbReference type="InterPro" id="IPR036249">
    <property type="entry name" value="Thioredoxin-like_sf"/>
</dbReference>
<accession>A0A8H6SM95</accession>
<evidence type="ECO:0000259" key="2">
    <source>
        <dbReference type="PROSITE" id="PS50405"/>
    </source>
</evidence>
<feature type="domain" description="GST C-terminal" evidence="2">
    <location>
        <begin position="131"/>
        <end position="272"/>
    </location>
</feature>
<dbReference type="Proteomes" id="UP000636479">
    <property type="component" value="Unassembled WGS sequence"/>
</dbReference>
<evidence type="ECO:0000313" key="3">
    <source>
        <dbReference type="EMBL" id="KAF7302001.1"/>
    </source>
</evidence>
<dbReference type="InterPro" id="IPR004045">
    <property type="entry name" value="Glutathione_S-Trfase_N"/>
</dbReference>
<dbReference type="EMBL" id="JACAZF010000006">
    <property type="protein sequence ID" value="KAF7302001.1"/>
    <property type="molecule type" value="Genomic_DNA"/>
</dbReference>